<evidence type="ECO:0000313" key="2">
    <source>
        <dbReference type="EMBL" id="AFK38172.1"/>
    </source>
</evidence>
<organism evidence="2">
    <name type="scientific">Medicago truncatula</name>
    <name type="common">Barrel medic</name>
    <name type="synonym">Medicago tribuloides</name>
    <dbReference type="NCBI Taxonomy" id="3880"/>
    <lineage>
        <taxon>Eukaryota</taxon>
        <taxon>Viridiplantae</taxon>
        <taxon>Streptophyta</taxon>
        <taxon>Embryophyta</taxon>
        <taxon>Tracheophyta</taxon>
        <taxon>Spermatophyta</taxon>
        <taxon>Magnoliopsida</taxon>
        <taxon>eudicotyledons</taxon>
        <taxon>Gunneridae</taxon>
        <taxon>Pentapetalae</taxon>
        <taxon>rosids</taxon>
        <taxon>fabids</taxon>
        <taxon>Fabales</taxon>
        <taxon>Fabaceae</taxon>
        <taxon>Papilionoideae</taxon>
        <taxon>50 kb inversion clade</taxon>
        <taxon>NPAAA clade</taxon>
        <taxon>Hologalegina</taxon>
        <taxon>IRL clade</taxon>
        <taxon>Trifolieae</taxon>
        <taxon>Medicago</taxon>
    </lineage>
</organism>
<accession>I3SD30</accession>
<evidence type="ECO:0000259" key="1">
    <source>
        <dbReference type="Pfam" id="PF13963"/>
    </source>
</evidence>
<dbReference type="InterPro" id="IPR029480">
    <property type="entry name" value="Transpos_assoc"/>
</dbReference>
<dbReference type="ExpressionAtlas" id="I3SD30">
    <property type="expression patterns" value="differential"/>
</dbReference>
<proteinExistence type="evidence at transcript level"/>
<dbReference type="Pfam" id="PF13963">
    <property type="entry name" value="Transpos_assoc"/>
    <property type="match status" value="1"/>
</dbReference>
<name>I3SD30_MEDTR</name>
<feature type="domain" description="Transposase-associated" evidence="1">
    <location>
        <begin position="3"/>
        <end position="77"/>
    </location>
</feature>
<dbReference type="EMBL" id="BT138377">
    <property type="protein sequence ID" value="AFK38172.1"/>
    <property type="molecule type" value="mRNA"/>
</dbReference>
<protein>
    <recommendedName>
        <fullName evidence="1">Transposase-associated domain-containing protein</fullName>
    </recommendedName>
</protein>
<sequence>MDRRWMKAYRLSVEYDNGVTEFLQFAEKNLPNTEGLFPCPCVSCGNRDPKLSKEKIRGHLVSVGICQNYTQWIWHGETMMPSVSQREEGSVDMDDRLEDMIRNVGEESFKKAHVYDNLRKDKEQPLYPGCTKFSWLSIVLRLFNLKTKNGME</sequence>
<reference evidence="2" key="1">
    <citation type="submission" date="2012-05" db="EMBL/GenBank/DDBJ databases">
        <authorList>
            <person name="Krishnakumar V."/>
            <person name="Cheung F."/>
            <person name="Xiao Y."/>
            <person name="Chan A."/>
            <person name="Moskal W.A."/>
            <person name="Town C.D."/>
        </authorList>
    </citation>
    <scope>NUCLEOTIDE SEQUENCE</scope>
</reference>
<dbReference type="AlphaFoldDB" id="I3SD30"/>